<dbReference type="PROSITE" id="PS00134">
    <property type="entry name" value="TRYPSIN_HIS"/>
    <property type="match status" value="1"/>
</dbReference>
<dbReference type="InterPro" id="IPR035986">
    <property type="entry name" value="PKD_dom_sf"/>
</dbReference>
<dbReference type="STRING" id="43658.AT705_19695"/>
<dbReference type="InterPro" id="IPR033116">
    <property type="entry name" value="TRYPSIN_SER"/>
</dbReference>
<dbReference type="InterPro" id="IPR013783">
    <property type="entry name" value="Ig-like_fold"/>
</dbReference>
<keyword evidence="2" id="KW-0964">Secreted</keyword>
<dbReference type="InterPro" id="IPR018114">
    <property type="entry name" value="TRYPSIN_HIS"/>
</dbReference>
<dbReference type="InterPro" id="IPR009003">
    <property type="entry name" value="Peptidase_S1_PA"/>
</dbReference>
<accession>A0A5S3UT81</accession>
<dbReference type="PROSITE" id="PS50240">
    <property type="entry name" value="TRYPSIN_DOM"/>
    <property type="match status" value="1"/>
</dbReference>
<gene>
    <name evidence="4" type="ORF">CWC22_021575</name>
</gene>
<evidence type="ECO:0000256" key="3">
    <source>
        <dbReference type="ARBA" id="ARBA00023157"/>
    </source>
</evidence>
<evidence type="ECO:0000313" key="5">
    <source>
        <dbReference type="Proteomes" id="UP000305729"/>
    </source>
</evidence>
<dbReference type="GO" id="GO:0051604">
    <property type="term" value="P:protein maturation"/>
    <property type="evidence" value="ECO:0007669"/>
    <property type="project" value="UniProtKB-ARBA"/>
</dbReference>
<dbReference type="Gene3D" id="2.60.40.10">
    <property type="entry name" value="Immunoglobulins"/>
    <property type="match status" value="4"/>
</dbReference>
<dbReference type="PROSITE" id="PS00135">
    <property type="entry name" value="TRYPSIN_SER"/>
    <property type="match status" value="1"/>
</dbReference>
<dbReference type="SUPFAM" id="SSF50494">
    <property type="entry name" value="Trypsin-like serine proteases"/>
    <property type="match status" value="1"/>
</dbReference>
<dbReference type="AlphaFoldDB" id="A0A5S3UT81"/>
<dbReference type="Pfam" id="PF00089">
    <property type="entry name" value="Trypsin"/>
    <property type="match status" value="1"/>
</dbReference>
<evidence type="ECO:0000256" key="1">
    <source>
        <dbReference type="ARBA" id="ARBA00004613"/>
    </source>
</evidence>
<keyword evidence="3" id="KW-1015">Disulfide bond</keyword>
<reference evidence="4 5" key="1">
    <citation type="submission" date="2019-10" db="EMBL/GenBank/DDBJ databases">
        <title>Pseudoalteromonas rubra S4059.</title>
        <authorList>
            <person name="Paulsen S."/>
            <person name="Wang X."/>
        </authorList>
    </citation>
    <scope>NUCLEOTIDE SEQUENCE [LARGE SCALE GENOMIC DNA]</scope>
    <source>
        <strain evidence="4 5">S4059</strain>
    </source>
</reference>
<organism evidence="4 5">
    <name type="scientific">Pseudoalteromonas rubra</name>
    <dbReference type="NCBI Taxonomy" id="43658"/>
    <lineage>
        <taxon>Bacteria</taxon>
        <taxon>Pseudomonadati</taxon>
        <taxon>Pseudomonadota</taxon>
        <taxon>Gammaproteobacteria</taxon>
        <taxon>Alteromonadales</taxon>
        <taxon>Pseudoalteromonadaceae</taxon>
        <taxon>Pseudoalteromonas</taxon>
    </lineage>
</organism>
<dbReference type="EMBL" id="CP045430">
    <property type="protein sequence ID" value="QPB85602.1"/>
    <property type="molecule type" value="Genomic_DNA"/>
</dbReference>
<dbReference type="SMART" id="SM00020">
    <property type="entry name" value="Tryp_SPc"/>
    <property type="match status" value="1"/>
</dbReference>
<dbReference type="GO" id="GO:0005576">
    <property type="term" value="C:extracellular region"/>
    <property type="evidence" value="ECO:0007669"/>
    <property type="project" value="UniProtKB-SubCell"/>
</dbReference>
<keyword evidence="4" id="KW-0378">Hydrolase</keyword>
<dbReference type="Pfam" id="PF17963">
    <property type="entry name" value="Big_9"/>
    <property type="match status" value="1"/>
</dbReference>
<dbReference type="InterPro" id="IPR022409">
    <property type="entry name" value="PKD/Chitinase_dom"/>
</dbReference>
<dbReference type="RefSeq" id="WP_138539128.1">
    <property type="nucleotide sequence ID" value="NZ_CP045430.1"/>
</dbReference>
<dbReference type="Pfam" id="PF22352">
    <property type="entry name" value="K319L-like_PKD"/>
    <property type="match status" value="1"/>
</dbReference>
<dbReference type="PANTHER" id="PTHR24252">
    <property type="entry name" value="ACROSIN-RELATED"/>
    <property type="match status" value="1"/>
</dbReference>
<dbReference type="GO" id="GO:0004252">
    <property type="term" value="F:serine-type endopeptidase activity"/>
    <property type="evidence" value="ECO:0007669"/>
    <property type="project" value="InterPro"/>
</dbReference>
<dbReference type="InterPro" id="IPR043504">
    <property type="entry name" value="Peptidase_S1_PA_chymotrypsin"/>
</dbReference>
<evidence type="ECO:0000313" key="4">
    <source>
        <dbReference type="EMBL" id="QPB85602.1"/>
    </source>
</evidence>
<dbReference type="Gene3D" id="2.40.10.10">
    <property type="entry name" value="Trypsin-like serine proteases"/>
    <property type="match status" value="1"/>
</dbReference>
<keyword evidence="4" id="KW-0645">Protease</keyword>
<dbReference type="InterPro" id="IPR001254">
    <property type="entry name" value="Trypsin_dom"/>
</dbReference>
<proteinExistence type="predicted"/>
<dbReference type="FunFam" id="2.40.10.10:FF:000047">
    <property type="entry name" value="Trypsin eta"/>
    <property type="match status" value="1"/>
</dbReference>
<dbReference type="SMART" id="SM00089">
    <property type="entry name" value="PKD"/>
    <property type="match status" value="2"/>
</dbReference>
<dbReference type="SUPFAM" id="SSF49299">
    <property type="entry name" value="PKD domain"/>
    <property type="match status" value="1"/>
</dbReference>
<dbReference type="GO" id="GO:0006508">
    <property type="term" value="P:proteolysis"/>
    <property type="evidence" value="ECO:0007669"/>
    <property type="project" value="UniProtKB-KW"/>
</dbReference>
<dbReference type="PANTHER" id="PTHR24252:SF7">
    <property type="entry name" value="HYALIN"/>
    <property type="match status" value="1"/>
</dbReference>
<comment type="subcellular location">
    <subcellularLocation>
        <location evidence="1">Secreted</location>
    </subcellularLocation>
</comment>
<dbReference type="CDD" id="cd00190">
    <property type="entry name" value="Tryp_SPc"/>
    <property type="match status" value="1"/>
</dbReference>
<sequence length="850" mass="91332">MESTIKKVLLFTLASTSLAGVALAKEKLQPQPRAAMGDVRIVGGGETIPFAYPFMGSLQLFNGDNYGHYCGSSLIAPNKVLTAAHCVEGWSASDFAVRFGGHDLTDESQGQLYKVTDIVMHERYRDQYNYNNDIAVLTLESPVEGITPIELADPELKRSYVVGENFKVMGWGALYAGGPSPDKLHEVDVPYISNEVCNDAQHYNGSISDSMICAGFDEGGKDSCQGDSGGPLIVNRDSRWIQVGVVSWGEGCAYEFKPGVYADVAALNEWVIRNQQYVGFQAADTVLADKPDTTVSIALKNKSDLTVDIAAILLSDASAGVSIASENCTTAAIEPGQQCDVLVSTSDSIKEGQFTLSAELVNQDVSSRSHTYNYEKIPASQVDINAHMSSESFVQWYTGGDAPWFISEETAADNTQTPLLVSGDITDGSETPELNESSQKTILMAEINHDLAMGIDFEYLLSSELGYDFFTFYINGEQVLRQSGESNSYESASFELGKGLNTVMFEYFKDGSVSDGNDNVVLKALNIKMRENLSPAIKLAEAELSVRSGMEITLDATGTSDPEGNSYTLAWTDINAPETVLSTEEAFSFVAPLVNETVTQVFEVTATDEYGAVSKQHVTVTIDENKQPVINVAEASIEVRGGSEFTLDASATIDPEGDALSYTWVNLSSDDSASIAETAIMNLKAGEEQIGQTLVYEFTAEDEYGAKSSQLFTVAIVENKAPQVTLTANSTLVAAGQNIELNASASVDPEGDTLTYSWEQVSGTSVNVSGSDAQLSVTAPDITQSEVLEFAVTVTDSFGLSSTETIKVAVEKSASSNNVTAEQPKKDSGSFGSFALLLMSLALFTRRIKK</sequence>
<protein>
    <submittedName>
        <fullName evidence="4">Trypsin-like serine protease</fullName>
    </submittedName>
</protein>
<name>A0A5S3UT81_9GAMM</name>
<dbReference type="PRINTS" id="PR00722">
    <property type="entry name" value="CHYMOTRYPSIN"/>
</dbReference>
<evidence type="ECO:0000256" key="2">
    <source>
        <dbReference type="ARBA" id="ARBA00022525"/>
    </source>
</evidence>
<dbReference type="InterPro" id="IPR001314">
    <property type="entry name" value="Peptidase_S1A"/>
</dbReference>
<dbReference type="Proteomes" id="UP000305729">
    <property type="component" value="Chromosome 2"/>
</dbReference>